<evidence type="ECO:0000313" key="2">
    <source>
        <dbReference type="EMBL" id="PAK86398.1"/>
    </source>
</evidence>
<dbReference type="Pfam" id="PF11139">
    <property type="entry name" value="SfLAP"/>
    <property type="match status" value="1"/>
</dbReference>
<keyword evidence="1" id="KW-0812">Transmembrane</keyword>
<organism evidence="2 3">
    <name type="scientific">Rothia dentocariosa</name>
    <dbReference type="NCBI Taxonomy" id="2047"/>
    <lineage>
        <taxon>Bacteria</taxon>
        <taxon>Bacillati</taxon>
        <taxon>Actinomycetota</taxon>
        <taxon>Actinomycetes</taxon>
        <taxon>Micrococcales</taxon>
        <taxon>Micrococcaceae</taxon>
        <taxon>Rothia</taxon>
    </lineage>
</organism>
<name>A0AAE5KQ79_9MICC</name>
<protein>
    <recommendedName>
        <fullName evidence="4">Sap, sulfolipid-1-addressing protein</fullName>
    </recommendedName>
</protein>
<evidence type="ECO:0000313" key="3">
    <source>
        <dbReference type="Proteomes" id="UP000216195"/>
    </source>
</evidence>
<dbReference type="EMBL" id="NCWU01000002">
    <property type="protein sequence ID" value="PAK86398.1"/>
    <property type="molecule type" value="Genomic_DNA"/>
</dbReference>
<keyword evidence="1" id="KW-0472">Membrane</keyword>
<gene>
    <name evidence="2" type="ORF">B8W87_01695</name>
</gene>
<feature type="transmembrane region" description="Helical" evidence="1">
    <location>
        <begin position="126"/>
        <end position="151"/>
    </location>
</feature>
<evidence type="ECO:0008006" key="4">
    <source>
        <dbReference type="Google" id="ProtNLM"/>
    </source>
</evidence>
<accession>A0AAE5KQ79</accession>
<feature type="transmembrane region" description="Helical" evidence="1">
    <location>
        <begin position="89"/>
        <end position="105"/>
    </location>
</feature>
<sequence length="234" mass="26031">MCGILHSASRRSLLFFMTLLGLALLDSLSTGTLVIPLIFLAQSQLRARTLILYCFTLGLFYVVLGFLLLLGVETITWTHHPVFSSQERYWIQLVLGVLLFAYGILSPDPNSRASETKWRTRLEKVANPRTTIFIALLAGVLEAATMLPYLAAISMINTWESTIIGKLIVLVSYCIIMFIPTLTLLVIRSFSVSWLTPKLDRLVSLATRNADGAILWIAAIIGFLMAQRALAEIL</sequence>
<evidence type="ECO:0000256" key="1">
    <source>
        <dbReference type="SAM" id="Phobius"/>
    </source>
</evidence>
<feature type="transmembrane region" description="Helical" evidence="1">
    <location>
        <begin position="13"/>
        <end position="38"/>
    </location>
</feature>
<feature type="transmembrane region" description="Helical" evidence="1">
    <location>
        <begin position="208"/>
        <end position="226"/>
    </location>
</feature>
<dbReference type="Proteomes" id="UP000216195">
    <property type="component" value="Unassembled WGS sequence"/>
</dbReference>
<dbReference type="AlphaFoldDB" id="A0AAE5KQ79"/>
<proteinExistence type="predicted"/>
<comment type="caution">
    <text evidence="2">The sequence shown here is derived from an EMBL/GenBank/DDBJ whole genome shotgun (WGS) entry which is preliminary data.</text>
</comment>
<reference evidence="2 3" key="1">
    <citation type="submission" date="2017-04" db="EMBL/GenBank/DDBJ databases">
        <title>Kefir bacterial isolates.</title>
        <authorList>
            <person name="Kim Y."/>
            <person name="Blasche S."/>
            <person name="Patil K.R."/>
        </authorList>
    </citation>
    <scope>NUCLEOTIDE SEQUENCE [LARGE SCALE GENOMIC DNA]</scope>
    <source>
        <strain evidence="2 3">OG2-1</strain>
    </source>
</reference>
<feature type="transmembrane region" description="Helical" evidence="1">
    <location>
        <begin position="163"/>
        <end position="187"/>
    </location>
</feature>
<dbReference type="InterPro" id="IPR021315">
    <property type="entry name" value="Gap/Sap"/>
</dbReference>
<keyword evidence="1" id="KW-1133">Transmembrane helix</keyword>
<feature type="transmembrane region" description="Helical" evidence="1">
    <location>
        <begin position="50"/>
        <end position="69"/>
    </location>
</feature>